<dbReference type="GO" id="GO:0051604">
    <property type="term" value="P:protein maturation"/>
    <property type="evidence" value="ECO:0007669"/>
    <property type="project" value="InterPro"/>
</dbReference>
<dbReference type="GO" id="GO:0003924">
    <property type="term" value="F:GTPase activity"/>
    <property type="evidence" value="ECO:0007669"/>
    <property type="project" value="InterPro"/>
</dbReference>
<organism evidence="4">
    <name type="scientific">marine sediment metagenome</name>
    <dbReference type="NCBI Taxonomy" id="412755"/>
    <lineage>
        <taxon>unclassified sequences</taxon>
        <taxon>metagenomes</taxon>
        <taxon>ecological metagenomes</taxon>
    </lineage>
</organism>
<accession>X1VZB9</accession>
<dbReference type="EMBL" id="BARW01039131">
    <property type="protein sequence ID" value="GAJ18185.1"/>
    <property type="molecule type" value="Genomic_DNA"/>
</dbReference>
<dbReference type="AlphaFoldDB" id="X1VZB9"/>
<dbReference type="Gene3D" id="3.40.50.300">
    <property type="entry name" value="P-loop containing nucleotide triphosphate hydrolases"/>
    <property type="match status" value="1"/>
</dbReference>
<comment type="caution">
    <text evidence="4">The sequence shown here is derived from an EMBL/GenBank/DDBJ whole genome shotgun (WGS) entry which is preliminary data.</text>
</comment>
<keyword evidence="1" id="KW-0547">Nucleotide-binding</keyword>
<dbReference type="SUPFAM" id="SSF52540">
    <property type="entry name" value="P-loop containing nucleoside triphosphate hydrolases"/>
    <property type="match status" value="1"/>
</dbReference>
<dbReference type="PANTHER" id="PTHR30134">
    <property type="entry name" value="HYDROGENASE PROTEIN ASSEMBLY PROTEIN, NICKEL CHAPERONE"/>
    <property type="match status" value="1"/>
</dbReference>
<dbReference type="InterPro" id="IPR027417">
    <property type="entry name" value="P-loop_NTPase"/>
</dbReference>
<reference evidence="4" key="1">
    <citation type="journal article" date="2014" name="Front. Microbiol.">
        <title>High frequency of phylogenetically diverse reductive dehalogenase-homologous genes in deep subseafloor sedimentary metagenomes.</title>
        <authorList>
            <person name="Kawai M."/>
            <person name="Futagami T."/>
            <person name="Toyoda A."/>
            <person name="Takaki Y."/>
            <person name="Nishi S."/>
            <person name="Hori S."/>
            <person name="Arai W."/>
            <person name="Tsubouchi T."/>
            <person name="Morono Y."/>
            <person name="Uchiyama I."/>
            <person name="Ito T."/>
            <person name="Fujiyama A."/>
            <person name="Inagaki F."/>
            <person name="Takami H."/>
        </authorList>
    </citation>
    <scope>NUCLEOTIDE SEQUENCE</scope>
    <source>
        <strain evidence="4">Expedition CK06-06</strain>
    </source>
</reference>
<evidence type="ECO:0000256" key="2">
    <source>
        <dbReference type="ARBA" id="ARBA00022801"/>
    </source>
</evidence>
<evidence type="ECO:0000256" key="1">
    <source>
        <dbReference type="ARBA" id="ARBA00022741"/>
    </source>
</evidence>
<evidence type="ECO:0000256" key="3">
    <source>
        <dbReference type="ARBA" id="ARBA00023134"/>
    </source>
</evidence>
<keyword evidence="3" id="KW-0342">GTP-binding</keyword>
<protein>
    <submittedName>
        <fullName evidence="4">Uncharacterized protein</fullName>
    </submittedName>
</protein>
<dbReference type="GO" id="GO:0005525">
    <property type="term" value="F:GTP binding"/>
    <property type="evidence" value="ECO:0007669"/>
    <property type="project" value="UniProtKB-KW"/>
</dbReference>
<evidence type="ECO:0000313" key="4">
    <source>
        <dbReference type="EMBL" id="GAJ18185.1"/>
    </source>
</evidence>
<proteinExistence type="predicted"/>
<dbReference type="GO" id="GO:0008270">
    <property type="term" value="F:zinc ion binding"/>
    <property type="evidence" value="ECO:0007669"/>
    <property type="project" value="TreeGrafter"/>
</dbReference>
<name>X1VZB9_9ZZZZ</name>
<gene>
    <name evidence="4" type="ORF">S12H4_59748</name>
</gene>
<dbReference type="PANTHER" id="PTHR30134:SF2">
    <property type="entry name" value="HYDROGENASE MATURATION FACTOR HYPB"/>
    <property type="match status" value="1"/>
</dbReference>
<dbReference type="GO" id="GO:0016151">
    <property type="term" value="F:nickel cation binding"/>
    <property type="evidence" value="ECO:0007669"/>
    <property type="project" value="InterPro"/>
</dbReference>
<sequence length="94" mass="10469">MGNLICPSDFILGTDKRIVVVSITEGPWVIRKHPLLFKFSDIAVINKIDLIDVIDVNIKDMINDAKEINPNIKIITTSAISGENILNLIQTLEI</sequence>
<dbReference type="InterPro" id="IPR004392">
    <property type="entry name" value="Hyd_mat_HypB"/>
</dbReference>
<keyword evidence="2" id="KW-0378">Hydrolase</keyword>